<dbReference type="GO" id="GO:0005886">
    <property type="term" value="C:plasma membrane"/>
    <property type="evidence" value="ECO:0007669"/>
    <property type="project" value="UniProtKB-SubCell"/>
</dbReference>
<evidence type="ECO:0000256" key="8">
    <source>
        <dbReference type="ARBA" id="ARBA00022989"/>
    </source>
</evidence>
<reference evidence="11 12" key="1">
    <citation type="submission" date="2017-04" db="EMBL/GenBank/DDBJ databases">
        <authorList>
            <person name="Afonso C.L."/>
            <person name="Miller P.J."/>
            <person name="Scott M.A."/>
            <person name="Spackman E."/>
            <person name="Goraichik I."/>
            <person name="Dimitrov K.M."/>
            <person name="Suarez D.L."/>
            <person name="Swayne D.E."/>
        </authorList>
    </citation>
    <scope>NUCLEOTIDE SEQUENCE [LARGE SCALE GENOMIC DNA]</scope>
    <source>
        <strain evidence="11 12">DSM 22418</strain>
    </source>
</reference>
<keyword evidence="6" id="KW-0997">Cell inner membrane</keyword>
<dbReference type="PRINTS" id="PR00702">
    <property type="entry name" value="ACRIFLAVINRP"/>
</dbReference>
<dbReference type="FunFam" id="1.20.1640.10:FF:000001">
    <property type="entry name" value="Efflux pump membrane transporter"/>
    <property type="match status" value="1"/>
</dbReference>
<dbReference type="InterPro" id="IPR003423">
    <property type="entry name" value="OMP_efflux"/>
</dbReference>
<dbReference type="GO" id="GO:0009636">
    <property type="term" value="P:response to toxic substance"/>
    <property type="evidence" value="ECO:0007669"/>
    <property type="project" value="UniProtKB-ARBA"/>
</dbReference>
<dbReference type="NCBIfam" id="TIGR00915">
    <property type="entry name" value="2A0602"/>
    <property type="match status" value="1"/>
</dbReference>
<evidence type="ECO:0000256" key="3">
    <source>
        <dbReference type="ARBA" id="ARBA00010942"/>
    </source>
</evidence>
<dbReference type="InterPro" id="IPR001036">
    <property type="entry name" value="Acrflvin-R"/>
</dbReference>
<evidence type="ECO:0000256" key="4">
    <source>
        <dbReference type="ARBA" id="ARBA00022448"/>
    </source>
</evidence>
<comment type="similarity">
    <text evidence="3">Belongs to the resistance-nodulation-cell division (RND) (TC 2.A.6) family.</text>
</comment>
<dbReference type="SUPFAM" id="SSF82714">
    <property type="entry name" value="Multidrug efflux transporter AcrB TolC docking domain, DN and DC subdomains"/>
    <property type="match status" value="2"/>
</dbReference>
<dbReference type="InterPro" id="IPR004764">
    <property type="entry name" value="MdtF-like"/>
</dbReference>
<evidence type="ECO:0000256" key="10">
    <source>
        <dbReference type="RuleBase" id="RU362097"/>
    </source>
</evidence>
<dbReference type="OrthoDB" id="9758234at2"/>
<evidence type="ECO:0000256" key="2">
    <source>
        <dbReference type="ARBA" id="ARBA00007613"/>
    </source>
</evidence>
<dbReference type="SUPFAM" id="SSF56954">
    <property type="entry name" value="Outer membrane efflux proteins (OEP)"/>
    <property type="match status" value="1"/>
</dbReference>
<dbReference type="InterPro" id="IPR027463">
    <property type="entry name" value="AcrB_DN_DC_subdom"/>
</dbReference>
<dbReference type="SUPFAM" id="SSF82866">
    <property type="entry name" value="Multidrug efflux transporter AcrB transmembrane domain"/>
    <property type="match status" value="2"/>
</dbReference>
<dbReference type="PANTHER" id="PTHR32063">
    <property type="match status" value="1"/>
</dbReference>
<dbReference type="Gene3D" id="3.30.70.1440">
    <property type="entry name" value="Multidrug efflux transporter AcrB pore domain"/>
    <property type="match status" value="1"/>
</dbReference>
<keyword evidence="10" id="KW-0564">Palmitate</keyword>
<dbReference type="InterPro" id="IPR010131">
    <property type="entry name" value="MdtP/NodT-like"/>
</dbReference>
<dbReference type="RefSeq" id="WP_085474405.1">
    <property type="nucleotide sequence ID" value="NZ_CP038029.1"/>
</dbReference>
<dbReference type="Gene3D" id="1.20.1600.10">
    <property type="entry name" value="Outer membrane efflux proteins (OEP)"/>
    <property type="match status" value="1"/>
</dbReference>
<accession>A0A1X7L7Y7</accession>
<evidence type="ECO:0000256" key="5">
    <source>
        <dbReference type="ARBA" id="ARBA00022475"/>
    </source>
</evidence>
<organism evidence="11 12">
    <name type="scientific">Sphingobacterium psychroaquaticum</name>
    <dbReference type="NCBI Taxonomy" id="561061"/>
    <lineage>
        <taxon>Bacteria</taxon>
        <taxon>Pseudomonadati</taxon>
        <taxon>Bacteroidota</taxon>
        <taxon>Sphingobacteriia</taxon>
        <taxon>Sphingobacteriales</taxon>
        <taxon>Sphingobacteriaceae</taxon>
        <taxon>Sphingobacterium</taxon>
    </lineage>
</organism>
<keyword evidence="12" id="KW-1185">Reference proteome</keyword>
<keyword evidence="10" id="KW-1134">Transmembrane beta strand</keyword>
<dbReference type="SUPFAM" id="SSF82693">
    <property type="entry name" value="Multidrug efflux transporter AcrB pore domain, PN1, PN2, PC1 and PC2 subdomains"/>
    <property type="match status" value="3"/>
</dbReference>
<dbReference type="Gene3D" id="3.30.70.1430">
    <property type="entry name" value="Multidrug efflux transporter AcrB pore domain"/>
    <property type="match status" value="2"/>
</dbReference>
<keyword evidence="10" id="KW-0449">Lipoprotein</keyword>
<dbReference type="GO" id="GO:0015562">
    <property type="term" value="F:efflux transmembrane transporter activity"/>
    <property type="evidence" value="ECO:0007669"/>
    <property type="project" value="InterPro"/>
</dbReference>
<proteinExistence type="inferred from homology"/>
<sequence length="1519" mass="168071">MFETYIKRPILSLVISIFITLLGLLALFTLPITQFPDIVPPSVVVTANYTGANAEVSTNAVAIPLEKAINGVAGMTSMNTVTTNNGTTLIQVSFKVGVDPDIAAVNVQNRVTTVLDELPEEVIRAGVTTEKEVNSMLMYLNIYTDDKTADERFIYNFTDINILKELKRIEGVGFAQIMGMRDYAMRVWLKPDRLAAYQISTDEVIESLRRQNIEAAPGQTGISSDKTVNMQQYVLRYPGKFSEPEQYENVPIRANVDGSIVRIKDIAEVEFGSLDYEMVSKTDGRPSASIMLKQLPGSNAQDVIQRVKDRMEELKTANFPAGMTYTMGYDVSRFLDASISSVIKTLIEAFILVFLVVFIFLQNFRATIIPILAVPVSLIGALFFMQMMGFSINLLTLFALVLAIGIVVDNGIVVVEAVYAKMEEEHLPPLEATLAAIKEVGTAVIAITLVMSAVFIPVAFLSGPVGIFYRQFSLTLASAIVISGINALTLTPALCALILRSPHDKKESNNWLDRFFRQFNKRYDKLANGYKALLARIVGRRSLTLIMLTIFFVATWGTSAILPSGFIPTEDQGMVYLSVTTPPGATVDRTERILDEVDAISRDLEAVETVSTLAGYSILTEVSGASYGMGMINLKAWEDRSQSVDDIIRELRAKTAHIADAEIEFFPPPTVPGFGNAAGFELRLLDRSGNEDLGKTDEVVQKFLTDLANDPAIENATSSFDVSFPQYMLEIDYDLAAKKGISVENAMNTLQTLMGSFYATNFIRYGQMYKVMVQADAHYRKKPEDVLNLFVKTKDGEMVPYSSFVRMNKIYGPEQITRYNMFTSAMVTGQPAPGYSTGQAIEAVQKLTKNLPQGYSIEWAGMTREQVISGDQAIYIFALCLVFVYLLLAAQYESFLLPLPVILCLPAGIFGSFLFLKLFGLENNIYAQVALVMLIGLLGKNAILIVEYAVLKQKQGMGIVEASIEGAYARLRPILMTSFAFIAGLIPLMLASGAGAIGNRTIGTASVGGMLIGTVLGVIVIPGLFVLFSKSKKKKVPVKATAVIALLLFFVSCSVPKQMERPEPKALPATYQEKLADAAPDTNSLAHQQWQDVFQDPELKMLIDSALLYNYDLQQAIKRIEMAQSSFRQKKAALLPNLDLAAEAGLRKYGFYTESGIGNYDSNFSENLKADEKIPEPVVPDYFIGVRASWELDLWGKLKNQKQAAFNELLASNEARRLIETEIVANIASAYYELLSLDAKIKVFDNNIILNEKALEITQLQKDAGRSSLLGVQQFKAFLANSKSQRAQTKQEISILENHINYLSGRFNKPIKREVREVEHVSLFDTLQVGTPMLLLAQRPDIREAAFHLLSAEHELKSVRAAFLPSVVLSPYLGLQTFSFNKLVSLEKSLTYGIFGGLTAPIINQQQLKAQYNNYKASYGINFLEYEKRVLNAYNEVSSAIQLQDHIQERQVHITEQVEALNGAVEAAGELFIAGRVSYLDIITAQKDALEAQINEVEIQKERILNQVVIYKALGGGWK</sequence>
<dbReference type="Proteomes" id="UP000192980">
    <property type="component" value="Unassembled WGS sequence"/>
</dbReference>
<dbReference type="Gene3D" id="3.30.70.1320">
    <property type="entry name" value="Multidrug efflux transporter AcrB pore domain like"/>
    <property type="match status" value="1"/>
</dbReference>
<dbReference type="Pfam" id="PF00873">
    <property type="entry name" value="ACR_tran"/>
    <property type="match status" value="1"/>
</dbReference>
<dbReference type="Pfam" id="PF02321">
    <property type="entry name" value="OEP"/>
    <property type="match status" value="2"/>
</dbReference>
<evidence type="ECO:0000256" key="6">
    <source>
        <dbReference type="ARBA" id="ARBA00022519"/>
    </source>
</evidence>
<dbReference type="STRING" id="561061.SAMN05660862_3724"/>
<evidence type="ECO:0000256" key="9">
    <source>
        <dbReference type="ARBA" id="ARBA00023136"/>
    </source>
</evidence>
<dbReference type="NCBIfam" id="TIGR01845">
    <property type="entry name" value="outer_NodT"/>
    <property type="match status" value="1"/>
</dbReference>
<dbReference type="Gene3D" id="1.20.1640.10">
    <property type="entry name" value="Multidrug efflux transporter AcrB transmembrane domain"/>
    <property type="match status" value="2"/>
</dbReference>
<keyword evidence="9 10" id="KW-0472">Membrane</keyword>
<evidence type="ECO:0000256" key="7">
    <source>
        <dbReference type="ARBA" id="ARBA00022692"/>
    </source>
</evidence>
<evidence type="ECO:0000313" key="12">
    <source>
        <dbReference type="Proteomes" id="UP000192980"/>
    </source>
</evidence>
<keyword evidence="8" id="KW-1133">Transmembrane helix</keyword>
<evidence type="ECO:0000313" key="11">
    <source>
        <dbReference type="EMBL" id="SMG49946.1"/>
    </source>
</evidence>
<keyword evidence="7 10" id="KW-0812">Transmembrane</keyword>
<dbReference type="PANTHER" id="PTHR32063:SF9">
    <property type="entry name" value="SIMILAR TO MULTIDRUG RESISTANCE PROTEIN MEXB"/>
    <property type="match status" value="1"/>
</dbReference>
<comment type="subcellular location">
    <subcellularLocation>
        <location evidence="1">Cell inner membrane</location>
        <topology evidence="1">Multi-pass membrane protein</topology>
    </subcellularLocation>
    <subcellularLocation>
        <location evidence="10">Cell membrane</location>
        <topology evidence="10">Lipid-anchor</topology>
    </subcellularLocation>
</comment>
<name>A0A1X7L7Y7_9SPHI</name>
<dbReference type="Gene3D" id="3.30.2090.10">
    <property type="entry name" value="Multidrug efflux transporter AcrB TolC docking domain, DN and DC subdomains"/>
    <property type="match status" value="2"/>
</dbReference>
<keyword evidence="5" id="KW-1003">Cell membrane</keyword>
<evidence type="ECO:0000256" key="1">
    <source>
        <dbReference type="ARBA" id="ARBA00004429"/>
    </source>
</evidence>
<dbReference type="Gene3D" id="2.20.200.10">
    <property type="entry name" value="Outer membrane efflux proteins (OEP)"/>
    <property type="match status" value="1"/>
</dbReference>
<gene>
    <name evidence="11" type="ORF">SAMN05660862_3724</name>
</gene>
<dbReference type="GO" id="GO:0042910">
    <property type="term" value="F:xenobiotic transmembrane transporter activity"/>
    <property type="evidence" value="ECO:0007669"/>
    <property type="project" value="TreeGrafter"/>
</dbReference>
<dbReference type="EMBL" id="FXAU01000008">
    <property type="protein sequence ID" value="SMG49946.1"/>
    <property type="molecule type" value="Genomic_DNA"/>
</dbReference>
<protein>
    <submittedName>
        <fullName evidence="11">Hydrophobic/amphiphilic exporter-1, HAE1 family</fullName>
    </submittedName>
</protein>
<keyword evidence="4" id="KW-0813">Transport</keyword>
<comment type="similarity">
    <text evidence="2 10">Belongs to the outer membrane factor (OMF) (TC 1.B.17) family.</text>
</comment>